<dbReference type="EMBL" id="CAJNDS010000215">
    <property type="protein sequence ID" value="CAE7029356.1"/>
    <property type="molecule type" value="Genomic_DNA"/>
</dbReference>
<dbReference type="SUPFAM" id="SSF51294">
    <property type="entry name" value="Hedgehog/intein (Hint) domain"/>
    <property type="match status" value="1"/>
</dbReference>
<evidence type="ECO:0000256" key="2">
    <source>
        <dbReference type="SAM" id="Phobius"/>
    </source>
</evidence>
<dbReference type="Gene3D" id="3.30.460.10">
    <property type="entry name" value="Beta Polymerase, domain 2"/>
    <property type="match status" value="1"/>
</dbReference>
<dbReference type="OrthoDB" id="9978031at2759"/>
<dbReference type="GO" id="GO:0016779">
    <property type="term" value="F:nucleotidyltransferase activity"/>
    <property type="evidence" value="ECO:0007669"/>
    <property type="project" value="InterPro"/>
</dbReference>
<keyword evidence="2" id="KW-0472">Membrane</keyword>
<keyword evidence="2" id="KW-0812">Transmembrane</keyword>
<feature type="compositionally biased region" description="Low complexity" evidence="1">
    <location>
        <begin position="653"/>
        <end position="662"/>
    </location>
</feature>
<evidence type="ECO:0000313" key="4">
    <source>
        <dbReference type="EMBL" id="CAE7029356.1"/>
    </source>
</evidence>
<feature type="region of interest" description="Disordered" evidence="1">
    <location>
        <begin position="604"/>
        <end position="662"/>
    </location>
</feature>
<dbReference type="InterPro" id="IPR043519">
    <property type="entry name" value="NT_sf"/>
</dbReference>
<comment type="caution">
    <text evidence="4">The sequence shown here is derived from an EMBL/GenBank/DDBJ whole genome shotgun (WGS) entry which is preliminary data.</text>
</comment>
<reference evidence="4" key="1">
    <citation type="submission" date="2021-02" db="EMBL/GenBank/DDBJ databases">
        <authorList>
            <person name="Dougan E. K."/>
            <person name="Rhodes N."/>
            <person name="Thang M."/>
            <person name="Chan C."/>
        </authorList>
    </citation>
    <scope>NUCLEOTIDE SEQUENCE</scope>
</reference>
<dbReference type="InterPro" id="IPR036844">
    <property type="entry name" value="Hint_dom_sf"/>
</dbReference>
<proteinExistence type="predicted"/>
<evidence type="ECO:0000259" key="3">
    <source>
        <dbReference type="Pfam" id="PF01909"/>
    </source>
</evidence>
<evidence type="ECO:0000256" key="1">
    <source>
        <dbReference type="SAM" id="MobiDB-lite"/>
    </source>
</evidence>
<dbReference type="Proteomes" id="UP000604046">
    <property type="component" value="Unassembled WGS sequence"/>
</dbReference>
<dbReference type="Gene3D" id="1.10.1410.20">
    <property type="entry name" value="2'-5'-oligoadenylate synthetase 1, domain 2"/>
    <property type="match status" value="1"/>
</dbReference>
<evidence type="ECO:0000313" key="5">
    <source>
        <dbReference type="Proteomes" id="UP000604046"/>
    </source>
</evidence>
<accession>A0A812I8X4</accession>
<organism evidence="4 5">
    <name type="scientific">Symbiodinium natans</name>
    <dbReference type="NCBI Taxonomy" id="878477"/>
    <lineage>
        <taxon>Eukaryota</taxon>
        <taxon>Sar</taxon>
        <taxon>Alveolata</taxon>
        <taxon>Dinophyceae</taxon>
        <taxon>Suessiales</taxon>
        <taxon>Symbiodiniaceae</taxon>
        <taxon>Symbiodinium</taxon>
    </lineage>
</organism>
<feature type="compositionally biased region" description="Polar residues" evidence="1">
    <location>
        <begin position="638"/>
        <end position="647"/>
    </location>
</feature>
<dbReference type="Gene3D" id="2.170.16.10">
    <property type="entry name" value="Hedgehog/Intein (Hint) domain"/>
    <property type="match status" value="1"/>
</dbReference>
<dbReference type="SUPFAM" id="SSF81301">
    <property type="entry name" value="Nucleotidyltransferase"/>
    <property type="match status" value="1"/>
</dbReference>
<feature type="compositionally biased region" description="Basic and acidic residues" evidence="1">
    <location>
        <begin position="624"/>
        <end position="634"/>
    </location>
</feature>
<feature type="transmembrane region" description="Helical" evidence="2">
    <location>
        <begin position="740"/>
        <end position="761"/>
    </location>
</feature>
<gene>
    <name evidence="4" type="ORF">SNAT2548_LOCUS3521</name>
</gene>
<sequence length="762" mass="86868">MVEKRQSVLRTVVQVCQAVCREVHAIGSSARGTDLPCSDIDLVCLSDRPDDKMTTQVEKALRNLCASVDRRDDYFSDDEDDDWGTSARYRNLDGKWRAPAGEQHEIAGNVLTWSTGEKTKFERGCLHLSFWHQDRLKRAKVKATTLEWSTGEVWRRVIKVKHMATKWPNPPPKPRSMSTVDVMELRYASDTISRKFQDGRSLHQLVHQLHEGHVDPLKHPDLILDAVSWICPLGGDVLHCLNNRRLWCLKHWVLTTGRLATKVVVRIYHFGDSPAFFESRITTPNGGQKVFFREADDDDHDPSNRLPQRMMVSSTRAEYIHLVCDGVHVDILTGTKWADSDATKLVPWILAEDFGARQQWSAQISAWHARQQTGNAASMIAAKLAKLWVRKVAFPLWNALLRPRGFMIEMIVKHVCESNRRAERSGWDGFVEFLRFCSTEPMEPIMWEWRNYCDHPRINWGSGPRVLDPLNPTNNLARQFRFWEDLHKLAKESLERIMHVSSSKSYRDWWGGSATPEPEVGPAADMQEVRRALAALDIPSRSIEALLDETWHGFTSLEFLCKYAKEQDLEDVGLNTVQRRRLMEAIQAGGIIFGKLRDEGRLPQTATEDSRYQEPPAAESCNEEPPKQNREGRASRWNRFSTRSDAPSSEAPCSHTSSSSLISCPSPHITQGRCFIPGTLLPLAGGLNRVEHLHRTDVVRGQSGKLLRVERVVTHEKERRFLVTLQTADASLKVTDSHRVMVTGHLFIRVLLVPLLFFAVLK</sequence>
<keyword evidence="5" id="KW-1185">Reference proteome</keyword>
<protein>
    <recommendedName>
        <fullName evidence="3">Polymerase nucleotidyl transferase domain-containing protein</fullName>
    </recommendedName>
</protein>
<dbReference type="AlphaFoldDB" id="A0A812I8X4"/>
<dbReference type="Pfam" id="PF01909">
    <property type="entry name" value="NTP_transf_2"/>
    <property type="match status" value="1"/>
</dbReference>
<feature type="domain" description="Polymerase nucleotidyl transferase" evidence="3">
    <location>
        <begin position="22"/>
        <end position="56"/>
    </location>
</feature>
<name>A0A812I8X4_9DINO</name>
<keyword evidence="2" id="KW-1133">Transmembrane helix</keyword>
<dbReference type="InterPro" id="IPR002934">
    <property type="entry name" value="Polymerase_NTP_transf_dom"/>
</dbReference>
<dbReference type="SUPFAM" id="SSF81631">
    <property type="entry name" value="PAP/OAS1 substrate-binding domain"/>
    <property type="match status" value="1"/>
</dbReference>